<evidence type="ECO:0000256" key="1">
    <source>
        <dbReference type="SAM" id="MobiDB-lite"/>
    </source>
</evidence>
<sequence>MRTWLLALLYLSVCHCGDFLVLVLTTFKNSSFQELSLGSNSSLQPKLIDSKDSNKRTGFPTELQESAPGAVSHCVVLLHGENATVSSSKTSTSAVHSHLVLY</sequence>
<keyword evidence="4" id="KW-1185">Reference proteome</keyword>
<organism evidence="3 4">
    <name type="scientific">Ilyodon furcidens</name>
    <name type="common">goldbreast splitfin</name>
    <dbReference type="NCBI Taxonomy" id="33524"/>
    <lineage>
        <taxon>Eukaryota</taxon>
        <taxon>Metazoa</taxon>
        <taxon>Chordata</taxon>
        <taxon>Craniata</taxon>
        <taxon>Vertebrata</taxon>
        <taxon>Euteleostomi</taxon>
        <taxon>Actinopterygii</taxon>
        <taxon>Neopterygii</taxon>
        <taxon>Teleostei</taxon>
        <taxon>Neoteleostei</taxon>
        <taxon>Acanthomorphata</taxon>
        <taxon>Ovalentaria</taxon>
        <taxon>Atherinomorphae</taxon>
        <taxon>Cyprinodontiformes</taxon>
        <taxon>Goodeidae</taxon>
        <taxon>Ilyodon</taxon>
    </lineage>
</organism>
<accession>A0ABV0TAB1</accession>
<evidence type="ECO:0000256" key="2">
    <source>
        <dbReference type="SAM" id="SignalP"/>
    </source>
</evidence>
<protein>
    <recommendedName>
        <fullName evidence="5">Secreted protein</fullName>
    </recommendedName>
</protein>
<evidence type="ECO:0008006" key="5">
    <source>
        <dbReference type="Google" id="ProtNLM"/>
    </source>
</evidence>
<evidence type="ECO:0000313" key="3">
    <source>
        <dbReference type="EMBL" id="MEQ2229815.1"/>
    </source>
</evidence>
<feature type="signal peptide" evidence="2">
    <location>
        <begin position="1"/>
        <end position="16"/>
    </location>
</feature>
<name>A0ABV0TAB1_9TELE</name>
<keyword evidence="2" id="KW-0732">Signal</keyword>
<comment type="caution">
    <text evidence="3">The sequence shown here is derived from an EMBL/GenBank/DDBJ whole genome shotgun (WGS) entry which is preliminary data.</text>
</comment>
<feature type="chain" id="PRO_5045846286" description="Secreted protein" evidence="2">
    <location>
        <begin position="17"/>
        <end position="102"/>
    </location>
</feature>
<dbReference type="EMBL" id="JAHRIQ010025695">
    <property type="protein sequence ID" value="MEQ2229815.1"/>
    <property type="molecule type" value="Genomic_DNA"/>
</dbReference>
<reference evidence="3 4" key="1">
    <citation type="submission" date="2021-06" db="EMBL/GenBank/DDBJ databases">
        <authorList>
            <person name="Palmer J.M."/>
        </authorList>
    </citation>
    <scope>NUCLEOTIDE SEQUENCE [LARGE SCALE GENOMIC DNA]</scope>
    <source>
        <strain evidence="4">if_2019</strain>
        <tissue evidence="3">Muscle</tissue>
    </source>
</reference>
<feature type="region of interest" description="Disordered" evidence="1">
    <location>
        <begin position="36"/>
        <end position="67"/>
    </location>
</feature>
<proteinExistence type="predicted"/>
<gene>
    <name evidence="3" type="ORF">ILYODFUR_022714</name>
</gene>
<evidence type="ECO:0000313" key="4">
    <source>
        <dbReference type="Proteomes" id="UP001482620"/>
    </source>
</evidence>
<dbReference type="Proteomes" id="UP001482620">
    <property type="component" value="Unassembled WGS sequence"/>
</dbReference>